<feature type="transmembrane region" description="Helical" evidence="1">
    <location>
        <begin position="7"/>
        <end position="26"/>
    </location>
</feature>
<comment type="caution">
    <text evidence="2">The sequence shown here is derived from an EMBL/GenBank/DDBJ whole genome shotgun (WGS) entry which is preliminary data.</text>
</comment>
<keyword evidence="3" id="KW-1185">Reference proteome</keyword>
<organism evidence="2 3">
    <name type="scientific">Phycomyces blakesleeanus</name>
    <dbReference type="NCBI Taxonomy" id="4837"/>
    <lineage>
        <taxon>Eukaryota</taxon>
        <taxon>Fungi</taxon>
        <taxon>Fungi incertae sedis</taxon>
        <taxon>Mucoromycota</taxon>
        <taxon>Mucoromycotina</taxon>
        <taxon>Mucoromycetes</taxon>
        <taxon>Mucorales</taxon>
        <taxon>Phycomycetaceae</taxon>
        <taxon>Phycomyces</taxon>
    </lineage>
</organism>
<keyword evidence="1" id="KW-0812">Transmembrane</keyword>
<evidence type="ECO:0000313" key="2">
    <source>
        <dbReference type="EMBL" id="KAL0076424.1"/>
    </source>
</evidence>
<gene>
    <name evidence="2" type="ORF">J3Q64DRAFT_1355370</name>
</gene>
<proteinExistence type="predicted"/>
<evidence type="ECO:0000313" key="3">
    <source>
        <dbReference type="Proteomes" id="UP001448207"/>
    </source>
</evidence>
<reference evidence="2 3" key="1">
    <citation type="submission" date="2024-04" db="EMBL/GenBank/DDBJ databases">
        <title>Symmetric and asymmetric DNA N6-adenine methylation regulates different biological responses in Mucorales.</title>
        <authorList>
            <consortium name="Lawrence Berkeley National Laboratory"/>
            <person name="Lax C."/>
            <person name="Mondo S.J."/>
            <person name="Osorio-Concepcion M."/>
            <person name="Muszewska A."/>
            <person name="Corrochano-Luque M."/>
            <person name="Gutierrez G."/>
            <person name="Riley R."/>
            <person name="Lipzen A."/>
            <person name="Guo J."/>
            <person name="Hundley H."/>
            <person name="Amirebrahimi M."/>
            <person name="Ng V."/>
            <person name="Lorenzo-Gutierrez D."/>
            <person name="Binder U."/>
            <person name="Yang J."/>
            <person name="Song Y."/>
            <person name="Canovas D."/>
            <person name="Navarro E."/>
            <person name="Freitag M."/>
            <person name="Gabaldon T."/>
            <person name="Grigoriev I.V."/>
            <person name="Corrochano L.M."/>
            <person name="Nicolas F.E."/>
            <person name="Garre V."/>
        </authorList>
    </citation>
    <scope>NUCLEOTIDE SEQUENCE [LARGE SCALE GENOMIC DNA]</scope>
    <source>
        <strain evidence="2 3">L51</strain>
    </source>
</reference>
<protein>
    <submittedName>
        <fullName evidence="2">Uncharacterized protein</fullName>
    </submittedName>
</protein>
<keyword evidence="1" id="KW-0472">Membrane</keyword>
<accession>A0ABR3ALF9</accession>
<keyword evidence="1" id="KW-1133">Transmembrane helix</keyword>
<dbReference type="EMBL" id="JBCLYO010000031">
    <property type="protein sequence ID" value="KAL0076424.1"/>
    <property type="molecule type" value="Genomic_DNA"/>
</dbReference>
<name>A0ABR3ALF9_PHYBL</name>
<evidence type="ECO:0000256" key="1">
    <source>
        <dbReference type="SAM" id="Phobius"/>
    </source>
</evidence>
<sequence length="90" mass="10474">MPSKPRIYLMYMLSVYSVSVAGQFNVSQPKPMPEGLPAINWDILQMDPATRENLCQRQTAYCAVSMLVDIHFYLFLLLFLLQKMLTHYLE</sequence>
<dbReference type="Proteomes" id="UP001448207">
    <property type="component" value="Unassembled WGS sequence"/>
</dbReference>
<feature type="transmembrane region" description="Helical" evidence="1">
    <location>
        <begin position="58"/>
        <end position="81"/>
    </location>
</feature>